<dbReference type="GO" id="GO:0008233">
    <property type="term" value="F:peptidase activity"/>
    <property type="evidence" value="ECO:0007669"/>
    <property type="project" value="UniProtKB-KW"/>
</dbReference>
<feature type="chain" id="PRO_5029711801" evidence="2">
    <location>
        <begin position="28"/>
        <end position="134"/>
    </location>
</feature>
<name>A0A7J8CAD4_MOLMO</name>
<keyword evidence="1" id="KW-0812">Transmembrane</keyword>
<evidence type="ECO:0000313" key="3">
    <source>
        <dbReference type="EMBL" id="KAF6407825.1"/>
    </source>
</evidence>
<dbReference type="GO" id="GO:0006508">
    <property type="term" value="P:proteolysis"/>
    <property type="evidence" value="ECO:0007669"/>
    <property type="project" value="UniProtKB-KW"/>
</dbReference>
<evidence type="ECO:0000256" key="1">
    <source>
        <dbReference type="SAM" id="Phobius"/>
    </source>
</evidence>
<proteinExistence type="predicted"/>
<comment type="caution">
    <text evidence="3">The sequence shown here is derived from an EMBL/GenBank/DDBJ whole genome shotgun (WGS) entry which is preliminary data.</text>
</comment>
<keyword evidence="1" id="KW-1133">Transmembrane helix</keyword>
<dbReference type="SUPFAM" id="SSF50494">
    <property type="entry name" value="Trypsin-like serine proteases"/>
    <property type="match status" value="1"/>
</dbReference>
<dbReference type="Proteomes" id="UP000550707">
    <property type="component" value="Unassembled WGS sequence"/>
</dbReference>
<dbReference type="AlphaFoldDB" id="A0A7J8CAD4"/>
<feature type="transmembrane region" description="Helical" evidence="1">
    <location>
        <begin position="64"/>
        <end position="82"/>
    </location>
</feature>
<gene>
    <name evidence="3" type="ORF">HJG59_014919</name>
</gene>
<keyword evidence="1" id="KW-0472">Membrane</keyword>
<reference evidence="3 4" key="1">
    <citation type="journal article" date="2020" name="Nature">
        <title>Six reference-quality genomes reveal evolution of bat adaptations.</title>
        <authorList>
            <person name="Jebb D."/>
            <person name="Huang Z."/>
            <person name="Pippel M."/>
            <person name="Hughes G.M."/>
            <person name="Lavrichenko K."/>
            <person name="Devanna P."/>
            <person name="Winkler S."/>
            <person name="Jermiin L.S."/>
            <person name="Skirmuntt E.C."/>
            <person name="Katzourakis A."/>
            <person name="Burkitt-Gray L."/>
            <person name="Ray D.A."/>
            <person name="Sullivan K.A.M."/>
            <person name="Roscito J.G."/>
            <person name="Kirilenko B.M."/>
            <person name="Davalos L.M."/>
            <person name="Corthals A.P."/>
            <person name="Power M.L."/>
            <person name="Jones G."/>
            <person name="Ransome R.D."/>
            <person name="Dechmann D.K.N."/>
            <person name="Locatelli A.G."/>
            <person name="Puechmaille S.J."/>
            <person name="Fedrigo O."/>
            <person name="Jarvis E.D."/>
            <person name="Hiller M."/>
            <person name="Vernes S.C."/>
            <person name="Myers E.W."/>
            <person name="Teeling E.C."/>
        </authorList>
    </citation>
    <scope>NUCLEOTIDE SEQUENCE [LARGE SCALE GENOMIC DNA]</scope>
    <source>
        <strain evidence="3">MMolMol1</strain>
        <tissue evidence="3">Muscle</tissue>
    </source>
</reference>
<dbReference type="InterPro" id="IPR009003">
    <property type="entry name" value="Peptidase_S1_PA"/>
</dbReference>
<accession>A0A7J8CAD4</accession>
<keyword evidence="3" id="KW-0378">Hydrolase</keyword>
<dbReference type="EMBL" id="JACASF010000021">
    <property type="protein sequence ID" value="KAF6407825.1"/>
    <property type="molecule type" value="Genomic_DNA"/>
</dbReference>
<dbReference type="InterPro" id="IPR043504">
    <property type="entry name" value="Peptidase_S1_PA_chymotrypsin"/>
</dbReference>
<feature type="signal peptide" evidence="2">
    <location>
        <begin position="1"/>
        <end position="27"/>
    </location>
</feature>
<sequence length="134" mass="14616">MVSAAAVLGDGVTGMLLVLLCASHASASCGIQKVNVVEDSEEGLVSEKEFPWVVSLQNSHHTHLAFGSILSAFWILSIASAFQNRSYQCACHTCSQKRRAGTWQRVHALIAQARTHVVVIVFFELLCVSQILYN</sequence>
<keyword evidence="4" id="KW-1185">Reference proteome</keyword>
<protein>
    <submittedName>
        <fullName evidence="3">Serine protease 54</fullName>
    </submittedName>
</protein>
<keyword evidence="3" id="KW-0645">Protease</keyword>
<evidence type="ECO:0000313" key="4">
    <source>
        <dbReference type="Proteomes" id="UP000550707"/>
    </source>
</evidence>
<evidence type="ECO:0000256" key="2">
    <source>
        <dbReference type="SAM" id="SignalP"/>
    </source>
</evidence>
<organism evidence="3 4">
    <name type="scientific">Molossus molossus</name>
    <name type="common">Pallas' mastiff bat</name>
    <name type="synonym">Vespertilio molossus</name>
    <dbReference type="NCBI Taxonomy" id="27622"/>
    <lineage>
        <taxon>Eukaryota</taxon>
        <taxon>Metazoa</taxon>
        <taxon>Chordata</taxon>
        <taxon>Craniata</taxon>
        <taxon>Vertebrata</taxon>
        <taxon>Euteleostomi</taxon>
        <taxon>Mammalia</taxon>
        <taxon>Eutheria</taxon>
        <taxon>Laurasiatheria</taxon>
        <taxon>Chiroptera</taxon>
        <taxon>Yangochiroptera</taxon>
        <taxon>Molossidae</taxon>
        <taxon>Molossus</taxon>
    </lineage>
</organism>
<dbReference type="Gene3D" id="2.40.10.10">
    <property type="entry name" value="Trypsin-like serine proteases"/>
    <property type="match status" value="1"/>
</dbReference>
<keyword evidence="2" id="KW-0732">Signal</keyword>